<comment type="caution">
    <text evidence="1">The sequence shown here is derived from an EMBL/GenBank/DDBJ whole genome shotgun (WGS) entry which is preliminary data.</text>
</comment>
<reference evidence="1 2" key="1">
    <citation type="submission" date="2012-01" db="EMBL/GenBank/DDBJ databases">
        <title>The Genome Sequence of Megamonas funiformis YIT 11815.</title>
        <authorList>
            <consortium name="The Broad Institute Genome Sequencing Platform"/>
            <person name="Earl A."/>
            <person name="Ward D."/>
            <person name="Feldgarden M."/>
            <person name="Gevers D."/>
            <person name="Morotomi M."/>
            <person name="Young S.K."/>
            <person name="Zeng Q."/>
            <person name="Gargeya S."/>
            <person name="Fitzgerald M."/>
            <person name="Haas B."/>
            <person name="Abouelleil A."/>
            <person name="Alvarado L."/>
            <person name="Arachchi H.M."/>
            <person name="Berlin A."/>
            <person name="Chapman S.B."/>
            <person name="Gearin G."/>
            <person name="Goldberg J."/>
            <person name="Griggs A."/>
            <person name="Gujja S."/>
            <person name="Hansen M."/>
            <person name="Heiman D."/>
            <person name="Howarth C."/>
            <person name="Larimer J."/>
            <person name="Lui A."/>
            <person name="MacDonald P.J.P."/>
            <person name="McCowen C."/>
            <person name="Montmayeur A."/>
            <person name="Murphy C."/>
            <person name="Neiman D."/>
            <person name="Pearson M."/>
            <person name="Priest M."/>
            <person name="Roberts A."/>
            <person name="Saif S."/>
            <person name="Shea T."/>
            <person name="Sisk P."/>
            <person name="Stolte C."/>
            <person name="Sykes S."/>
            <person name="Wortman J."/>
            <person name="Nusbaum C."/>
            <person name="Birren B."/>
        </authorList>
    </citation>
    <scope>NUCLEOTIDE SEQUENCE [LARGE SCALE GENOMIC DNA]</scope>
    <source>
        <strain evidence="1 2">YIT 11815</strain>
    </source>
</reference>
<accession>A0ABP2NME6</accession>
<evidence type="ECO:0000313" key="2">
    <source>
        <dbReference type="Proteomes" id="UP000005963"/>
    </source>
</evidence>
<sequence>MTKLNNKIINEIKALKLKMMNTTNLLATFESYGFILNDIDIDSSLVIFKHKFDYEIILKLKLISKDIFCIEDIKINHNN</sequence>
<dbReference type="Proteomes" id="UP000005963">
    <property type="component" value="Unassembled WGS sequence"/>
</dbReference>
<protein>
    <submittedName>
        <fullName evidence="1">Uncharacterized protein</fullName>
    </submittedName>
</protein>
<keyword evidence="2" id="KW-1185">Reference proteome</keyword>
<dbReference type="RefSeq" id="WP_008537523.1">
    <property type="nucleotide sequence ID" value="NZ_JH601090.1"/>
</dbReference>
<dbReference type="EMBL" id="ADMB01000014">
    <property type="protein sequence ID" value="EHR38936.1"/>
    <property type="molecule type" value="Genomic_DNA"/>
</dbReference>
<gene>
    <name evidence="1" type="ORF">HMPREF9454_00329</name>
</gene>
<organism evidence="1 2">
    <name type="scientific">Megamonas funiformis YIT 11815</name>
    <dbReference type="NCBI Taxonomy" id="742816"/>
    <lineage>
        <taxon>Bacteria</taxon>
        <taxon>Bacillati</taxon>
        <taxon>Bacillota</taxon>
        <taxon>Negativicutes</taxon>
        <taxon>Selenomonadales</taxon>
        <taxon>Selenomonadaceae</taxon>
        <taxon>Megamonas</taxon>
    </lineage>
</organism>
<name>A0ABP2NME6_9FIRM</name>
<evidence type="ECO:0000313" key="1">
    <source>
        <dbReference type="EMBL" id="EHR38936.1"/>
    </source>
</evidence>
<dbReference type="GeneID" id="62778964"/>
<proteinExistence type="predicted"/>